<protein>
    <submittedName>
        <fullName evidence="1">Uncharacterized protein</fullName>
    </submittedName>
</protein>
<evidence type="ECO:0000313" key="2">
    <source>
        <dbReference type="Proteomes" id="UP000054870"/>
    </source>
</evidence>
<dbReference type="EMBL" id="FCOF02000025">
    <property type="protein sequence ID" value="SAK78480.1"/>
    <property type="molecule type" value="Genomic_DNA"/>
</dbReference>
<keyword evidence="2" id="KW-1185">Reference proteome</keyword>
<proteinExistence type="predicted"/>
<sequence length="33" mass="4118">MLSRPFERLFALRFEHEFVQGFARRWSQTPYVD</sequence>
<comment type="caution">
    <text evidence="1">The sequence shown here is derived from an EMBL/GenBank/DDBJ whole genome shotgun (WGS) entry which is preliminary data.</text>
</comment>
<dbReference type="Proteomes" id="UP000054870">
    <property type="component" value="Unassembled WGS sequence"/>
</dbReference>
<reference evidence="1" key="1">
    <citation type="submission" date="2016-01" db="EMBL/GenBank/DDBJ databases">
        <authorList>
            <person name="Peeters C."/>
        </authorList>
    </citation>
    <scope>NUCLEOTIDE SEQUENCE [LARGE SCALE GENOMIC DNA]</scope>
    <source>
        <strain evidence="1">LMG 29318</strain>
    </source>
</reference>
<organism evidence="1 2">
    <name type="scientific">Caballeronia catudaia</name>
    <dbReference type="NCBI Taxonomy" id="1777136"/>
    <lineage>
        <taxon>Bacteria</taxon>
        <taxon>Pseudomonadati</taxon>
        <taxon>Pseudomonadota</taxon>
        <taxon>Betaproteobacteria</taxon>
        <taxon>Burkholderiales</taxon>
        <taxon>Burkholderiaceae</taxon>
        <taxon>Caballeronia</taxon>
    </lineage>
</organism>
<gene>
    <name evidence="1" type="ORF">AWB75_04672</name>
</gene>
<evidence type="ECO:0000313" key="1">
    <source>
        <dbReference type="EMBL" id="SAK78480.1"/>
    </source>
</evidence>
<dbReference type="AlphaFoldDB" id="A0A158C868"/>
<name>A0A158C868_9BURK</name>
<accession>A0A158C868</accession>